<dbReference type="EMBL" id="BLLO01000029">
    <property type="protein sequence ID" value="GFH80580.1"/>
    <property type="molecule type" value="Genomic_DNA"/>
</dbReference>
<name>A0ABQ1DDF4_9ACTN</name>
<sequence length="53" mass="5676">MDELEETSGPWDPEQIAEHEALDRLADELTARLAAYALGVTACLPAVRAAHGT</sequence>
<comment type="caution">
    <text evidence="1">The sequence shown here is derived from an EMBL/GenBank/DDBJ whole genome shotgun (WGS) entry which is preliminary data.</text>
</comment>
<evidence type="ECO:0000313" key="2">
    <source>
        <dbReference type="Proteomes" id="UP000480804"/>
    </source>
</evidence>
<gene>
    <name evidence="1" type="ORF">Sgou_52500</name>
</gene>
<proteinExistence type="predicted"/>
<protein>
    <submittedName>
        <fullName evidence="1">Uncharacterized protein</fullName>
    </submittedName>
</protein>
<keyword evidence="2" id="KW-1185">Reference proteome</keyword>
<reference evidence="1 2" key="1">
    <citation type="submission" date="2020-02" db="EMBL/GenBank/DDBJ databases">
        <title>Whole genome shotgun sequence of Streptomyces gougerotii NBRC 13043.</title>
        <authorList>
            <person name="Ichikawa N."/>
            <person name="Komaki H."/>
            <person name="Tamura T."/>
        </authorList>
    </citation>
    <scope>NUCLEOTIDE SEQUENCE [LARGE SCALE GENOMIC DNA]</scope>
    <source>
        <strain evidence="1 2">NBRC 13043</strain>
    </source>
</reference>
<accession>A0ABQ1DDF4</accession>
<evidence type="ECO:0000313" key="1">
    <source>
        <dbReference type="EMBL" id="GFH80580.1"/>
    </source>
</evidence>
<organism evidence="1 2">
    <name type="scientific">Streptomyces gougerotii</name>
    <dbReference type="NCBI Taxonomy" id="53448"/>
    <lineage>
        <taxon>Bacteria</taxon>
        <taxon>Bacillati</taxon>
        <taxon>Actinomycetota</taxon>
        <taxon>Actinomycetes</taxon>
        <taxon>Kitasatosporales</taxon>
        <taxon>Streptomycetaceae</taxon>
        <taxon>Streptomyces</taxon>
        <taxon>Streptomyces diastaticus group</taxon>
    </lineage>
</organism>
<dbReference type="Proteomes" id="UP000480804">
    <property type="component" value="Unassembled WGS sequence"/>
</dbReference>